<evidence type="ECO:0000313" key="2">
    <source>
        <dbReference type="EMBL" id="MBD1400248.1"/>
    </source>
</evidence>
<dbReference type="PANTHER" id="PTHR36304">
    <property type="entry name" value="DOMAIN GTPASE-ACTIVATING PROTEIN, PUTATIVE-RELATED-RELATED"/>
    <property type="match status" value="1"/>
</dbReference>
<evidence type="ECO:0000313" key="3">
    <source>
        <dbReference type="Proteomes" id="UP000632828"/>
    </source>
</evidence>
<dbReference type="Proteomes" id="UP000632828">
    <property type="component" value="Unassembled WGS sequence"/>
</dbReference>
<evidence type="ECO:0000259" key="1">
    <source>
        <dbReference type="Pfam" id="PF14332"/>
    </source>
</evidence>
<dbReference type="EMBL" id="JACWUN010000005">
    <property type="protein sequence ID" value="MBD1400248.1"/>
    <property type="molecule type" value="Genomic_DNA"/>
</dbReference>
<dbReference type="PANTHER" id="PTHR36304:SF4">
    <property type="entry name" value="DUF4388 DOMAIN-CONTAINING PROTEIN"/>
    <property type="match status" value="1"/>
</dbReference>
<dbReference type="RefSeq" id="WP_191154518.1">
    <property type="nucleotide sequence ID" value="NZ_JACWUN010000005.1"/>
</dbReference>
<name>A0A8J6QWV4_9BACT</name>
<gene>
    <name evidence="2" type="ORF">ICT70_06160</name>
</gene>
<accession>A0A8J6QWV4</accession>
<dbReference type="InterPro" id="IPR025497">
    <property type="entry name" value="PatA-like_N"/>
</dbReference>
<keyword evidence="3" id="KW-1185">Reference proteome</keyword>
<dbReference type="AlphaFoldDB" id="A0A8J6QWV4"/>
<sequence>MTGFHVDKQGTLHGLPPDVCQLLAETPLELLSVSAGHLLLADPQAQVLLAGVLEEGAIPDLLSYFNMFRKSGVLHIVLVGGSKSLYFQQGEVVFATSTFEAEDIGSVLFSLGKIEQQELQHLREQVTETTTLGKLLVEQASVSPKDLWSAARSEVENIVYNLFNAARGAFYFEAKAVEQEDILRLSMSTQNMIMEGLRRLDEKALFMRKVVSLDYYPYATGKEVGDLTETETRMLNLAGVGQFKARDLFRKSGVREFDGIRLLYGLLERDLLRMHESSGTEIDGILGQILTIYNSLFRKLHVPLKQNNPGFMEEIALELRVLPQPYSFVLRDAEFRADGTLDGQVLVSNLDGLESRDKTKLLIDSLAEVAYLKSMAVRQQLSAEQARPLISCVQESTAQARALAGRDE</sequence>
<feature type="domain" description="PatA-like N-terminal" evidence="1">
    <location>
        <begin position="51"/>
        <end position="203"/>
    </location>
</feature>
<comment type="caution">
    <text evidence="2">The sequence shown here is derived from an EMBL/GenBank/DDBJ whole genome shotgun (WGS) entry which is preliminary data.</text>
</comment>
<dbReference type="Pfam" id="PF14332">
    <property type="entry name" value="DUF4388"/>
    <property type="match status" value="1"/>
</dbReference>
<reference evidence="2" key="1">
    <citation type="submission" date="2020-09" db="EMBL/GenBank/DDBJ databases">
        <title>Pelobacter alkaliphilus sp. nov., a novel anaerobic arsenate-reducing bacterium from terrestrial mud volcano.</title>
        <authorList>
            <person name="Khomyakova M.A."/>
            <person name="Merkel A.Y."/>
            <person name="Slobodkin A.I."/>
        </authorList>
    </citation>
    <scope>NUCLEOTIDE SEQUENCE</scope>
    <source>
        <strain evidence="2">M08fum</strain>
    </source>
</reference>
<protein>
    <submittedName>
        <fullName evidence="2">DUF4388 domain-containing protein</fullName>
    </submittedName>
</protein>
<proteinExistence type="predicted"/>
<organism evidence="2 3">
    <name type="scientific">Pelovirga terrestris</name>
    <dbReference type="NCBI Taxonomy" id="2771352"/>
    <lineage>
        <taxon>Bacteria</taxon>
        <taxon>Pseudomonadati</taxon>
        <taxon>Thermodesulfobacteriota</taxon>
        <taxon>Desulfuromonadia</taxon>
        <taxon>Geobacterales</taxon>
        <taxon>Geobacteraceae</taxon>
        <taxon>Pelovirga</taxon>
    </lineage>
</organism>